<reference evidence="8 9" key="1">
    <citation type="submission" date="2015-01" db="EMBL/GenBank/DDBJ databases">
        <title>Genome sequence of the anaerobic bacterium Geobacter soli GSS01, a dissimilatory Fe(III) reducer from soil.</title>
        <authorList>
            <person name="Yang G."/>
            <person name="Zhou S."/>
        </authorList>
    </citation>
    <scope>NUCLEOTIDE SEQUENCE [LARGE SCALE GENOMIC DNA]</scope>
    <source>
        <strain evidence="8 9">GSS01</strain>
    </source>
</reference>
<dbReference type="Proteomes" id="UP000031433">
    <property type="component" value="Unassembled WGS sequence"/>
</dbReference>
<evidence type="ECO:0000256" key="3">
    <source>
        <dbReference type="ARBA" id="ARBA00022795"/>
    </source>
</evidence>
<sequence>MVYGVTNDTTAAAAAMKKSTGMNKDDFLKLFVTQLQNQDPLNPQDSTEFIGQLAQLTQVEQAYNTNSNLSDLLNLVNGATSLSAVSFIGKEITASGNLIKLTGGTQPTLGYRLPATAQKVTIKIKDDTDTVVRTLTLGSTQAGDGSITWDGKDEKGNTLPEGRYTFSVSGTNAKGEAFDGAPLLLGRAEGVMLEGEEPYITIGGINVPLGNILSVKGA</sequence>
<comment type="caution">
    <text evidence="8">The sequence shown here is derived from an EMBL/GenBank/DDBJ whole genome shotgun (WGS) entry which is preliminary data.</text>
</comment>
<organism evidence="8 9">
    <name type="scientific">Geobacter soli</name>
    <dbReference type="NCBI Taxonomy" id="1510391"/>
    <lineage>
        <taxon>Bacteria</taxon>
        <taxon>Pseudomonadati</taxon>
        <taxon>Thermodesulfobacteriota</taxon>
        <taxon>Desulfuromonadia</taxon>
        <taxon>Geobacterales</taxon>
        <taxon>Geobacteraceae</taxon>
        <taxon>Geobacter</taxon>
    </lineage>
</organism>
<dbReference type="InterPro" id="IPR025963">
    <property type="entry name" value="FLgD_Tudor"/>
</dbReference>
<evidence type="ECO:0000256" key="2">
    <source>
        <dbReference type="ARBA" id="ARBA00016013"/>
    </source>
</evidence>
<feature type="domain" description="FlgD/Vpr Ig-like" evidence="6">
    <location>
        <begin position="96"/>
        <end position="173"/>
    </location>
</feature>
<comment type="function">
    <text evidence="4 5">Required for flagellar hook formation. May act as a scaffolding protein.</text>
</comment>
<dbReference type="Pfam" id="PF13860">
    <property type="entry name" value="FlgD_ig"/>
    <property type="match status" value="1"/>
</dbReference>
<dbReference type="Pfam" id="PF13861">
    <property type="entry name" value="FLgD_tudor"/>
    <property type="match status" value="1"/>
</dbReference>
<evidence type="ECO:0000256" key="5">
    <source>
        <dbReference type="RuleBase" id="RU362076"/>
    </source>
</evidence>
<accession>A0A0C1TTH3</accession>
<dbReference type="EMBL" id="JXBL01000001">
    <property type="protein sequence ID" value="KIE44084.1"/>
    <property type="molecule type" value="Genomic_DNA"/>
</dbReference>
<keyword evidence="3 5" id="KW-1005">Bacterial flagellum biogenesis</keyword>
<dbReference type="RefSeq" id="WP_039648023.1">
    <property type="nucleotide sequence ID" value="NZ_JXBL01000001.1"/>
</dbReference>
<dbReference type="InterPro" id="IPR025965">
    <property type="entry name" value="FlgD/Vpr_Ig-like"/>
</dbReference>
<dbReference type="InterPro" id="IPR005648">
    <property type="entry name" value="FlgD"/>
</dbReference>
<feature type="domain" description="FlgD Tudor-like" evidence="7">
    <location>
        <begin position="81"/>
        <end position="212"/>
    </location>
</feature>
<keyword evidence="8" id="KW-0966">Cell projection</keyword>
<gene>
    <name evidence="8" type="ORF">SE37_16375</name>
</gene>
<evidence type="ECO:0000313" key="9">
    <source>
        <dbReference type="Proteomes" id="UP000031433"/>
    </source>
</evidence>
<protein>
    <recommendedName>
        <fullName evidence="2 5">Basal-body rod modification protein FlgD</fullName>
    </recommendedName>
</protein>
<evidence type="ECO:0000256" key="1">
    <source>
        <dbReference type="ARBA" id="ARBA00010577"/>
    </source>
</evidence>
<keyword evidence="8" id="KW-0282">Flagellum</keyword>
<dbReference type="Gene3D" id="2.30.30.910">
    <property type="match status" value="1"/>
</dbReference>
<evidence type="ECO:0000259" key="6">
    <source>
        <dbReference type="Pfam" id="PF13860"/>
    </source>
</evidence>
<comment type="similarity">
    <text evidence="1 5">Belongs to the FlgD family.</text>
</comment>
<evidence type="ECO:0000259" key="7">
    <source>
        <dbReference type="Pfam" id="PF13861"/>
    </source>
</evidence>
<dbReference type="Pfam" id="PF03963">
    <property type="entry name" value="FlgD"/>
    <property type="match status" value="1"/>
</dbReference>
<proteinExistence type="inferred from homology"/>
<dbReference type="GO" id="GO:0044781">
    <property type="term" value="P:bacterial-type flagellum organization"/>
    <property type="evidence" value="ECO:0007669"/>
    <property type="project" value="UniProtKB-UniRule"/>
</dbReference>
<name>A0A0C1TTH3_9BACT</name>
<dbReference type="Gene3D" id="2.60.40.4070">
    <property type="match status" value="1"/>
</dbReference>
<evidence type="ECO:0000313" key="8">
    <source>
        <dbReference type="EMBL" id="KIE44084.1"/>
    </source>
</evidence>
<keyword evidence="8" id="KW-0969">Cilium</keyword>
<keyword evidence="9" id="KW-1185">Reference proteome</keyword>
<evidence type="ECO:0000256" key="4">
    <source>
        <dbReference type="ARBA" id="ARBA00024746"/>
    </source>
</evidence>
<dbReference type="AlphaFoldDB" id="A0A0C1TTH3"/>